<proteinExistence type="predicted"/>
<dbReference type="EMBL" id="QGDC01000011">
    <property type="protein sequence ID" value="RCH53628.1"/>
    <property type="molecule type" value="Genomic_DNA"/>
</dbReference>
<name>A0A367GKZ6_9SPHI</name>
<sequence>MNIESEKEWITEFIRTNLNDDITDRIKHFALLWNLFETFACNKFATVASIIQAVDHLNAIQQIDLNTDRYLDYFSARYIDINGVETTHFQSLNFRKPDKKQLVLNVLLRKETEPKEILKAVLIIVYRYRNNLFHGEKNVAALNAQAANFEHANSILIDFLTILKRNYLVGQFNRQS</sequence>
<keyword evidence="2" id="KW-1185">Reference proteome</keyword>
<organism evidence="1 2">
    <name type="scientific">Mucilaginibacter hurinus</name>
    <dbReference type="NCBI Taxonomy" id="2201324"/>
    <lineage>
        <taxon>Bacteria</taxon>
        <taxon>Pseudomonadati</taxon>
        <taxon>Bacteroidota</taxon>
        <taxon>Sphingobacteriia</taxon>
        <taxon>Sphingobacteriales</taxon>
        <taxon>Sphingobacteriaceae</taxon>
        <taxon>Mucilaginibacter</taxon>
    </lineage>
</organism>
<comment type="caution">
    <text evidence="1">The sequence shown here is derived from an EMBL/GenBank/DDBJ whole genome shotgun (WGS) entry which is preliminary data.</text>
</comment>
<evidence type="ECO:0000313" key="2">
    <source>
        <dbReference type="Proteomes" id="UP000253209"/>
    </source>
</evidence>
<dbReference type="AlphaFoldDB" id="A0A367GKZ6"/>
<reference evidence="1 2" key="1">
    <citation type="submission" date="2018-05" db="EMBL/GenBank/DDBJ databases">
        <title>Mucilaginibacter hurinus sp. nov., isolated from briquette warehouse soil.</title>
        <authorList>
            <person name="Choi L."/>
        </authorList>
    </citation>
    <scope>NUCLEOTIDE SEQUENCE [LARGE SCALE GENOMIC DNA]</scope>
    <source>
        <strain evidence="1 2">ZR32</strain>
    </source>
</reference>
<accession>A0A367GKZ6</accession>
<protein>
    <submittedName>
        <fullName evidence="1">Uncharacterized protein</fullName>
    </submittedName>
</protein>
<dbReference type="Proteomes" id="UP000253209">
    <property type="component" value="Unassembled WGS sequence"/>
</dbReference>
<evidence type="ECO:0000313" key="1">
    <source>
        <dbReference type="EMBL" id="RCH53628.1"/>
    </source>
</evidence>
<dbReference type="RefSeq" id="WP_114006401.1">
    <property type="nucleotide sequence ID" value="NZ_QGDC01000011.1"/>
</dbReference>
<gene>
    <name evidence="1" type="ORF">DJ568_16460</name>
</gene>
<dbReference type="OrthoDB" id="1904255at2"/>